<gene>
    <name evidence="3" type="ORF">GCM10023313_12200</name>
</gene>
<sequence length="392" mass="43885">MQQQLINLSPDLKKLRDEGLSLAIYGGYVCIHHIPYVNEKKEVKIGTLISELTLSGGKTAKPSTHAIYFMGEKPCHKDGSEQIEIVNNSPHQALVGELIGDHFLSSKPSTGYYDNYYDKFSRYISLLSIPARSIVPDVTAYNFYPVIDSEEDTVFNYFDTSSSRANITKINEKFKGQKVGIIGLGGTGSYILDLVSKTPVTEIHLFDADDFSQHNAFRSPGAASIESLTGKQKKSEYFQRIYSNMHRGIVSHVTYVNEDNISLIKDLSFVFICVDKNSVRQEILKQLVKFEIPFIDVGLGVTLVDDQLIGIVRATTGTPQKNDHLEKRIAQEDTDQNEYVTNIQIADLNALNAVMAVIKWKKLTGFYQDLIHEHQSSYSINVGQLLNGDTTD</sequence>
<dbReference type="InterPro" id="IPR035985">
    <property type="entry name" value="Ubiquitin-activating_enz"/>
</dbReference>
<evidence type="ECO:0000313" key="3">
    <source>
        <dbReference type="EMBL" id="GAA4910615.1"/>
    </source>
</evidence>
<dbReference type="InterPro" id="IPR046741">
    <property type="entry name" value="DUF6791"/>
</dbReference>
<organism evidence="3 4">
    <name type="scientific">Mucilaginibacter defluvii</name>
    <dbReference type="NCBI Taxonomy" id="1196019"/>
    <lineage>
        <taxon>Bacteria</taxon>
        <taxon>Pseudomonadati</taxon>
        <taxon>Bacteroidota</taxon>
        <taxon>Sphingobacteriia</taxon>
        <taxon>Sphingobacteriales</taxon>
        <taxon>Sphingobacteriaceae</taxon>
        <taxon>Mucilaginibacter</taxon>
    </lineage>
</organism>
<dbReference type="EMBL" id="BAABJI010000001">
    <property type="protein sequence ID" value="GAA4910615.1"/>
    <property type="molecule type" value="Genomic_DNA"/>
</dbReference>
<dbReference type="Gene3D" id="3.40.50.720">
    <property type="entry name" value="NAD(P)-binding Rossmann-like Domain"/>
    <property type="match status" value="1"/>
</dbReference>
<comment type="caution">
    <text evidence="3">The sequence shown here is derived from an EMBL/GenBank/DDBJ whole genome shotgun (WGS) entry which is preliminary data.</text>
</comment>
<keyword evidence="3" id="KW-0808">Transferase</keyword>
<dbReference type="NCBIfam" id="NF004805">
    <property type="entry name" value="PRK06153.1-4"/>
    <property type="match status" value="1"/>
</dbReference>
<keyword evidence="4" id="KW-1185">Reference proteome</keyword>
<dbReference type="SUPFAM" id="SSF69572">
    <property type="entry name" value="Activating enzymes of the ubiquitin-like proteins"/>
    <property type="match status" value="1"/>
</dbReference>
<dbReference type="RefSeq" id="WP_292970872.1">
    <property type="nucleotide sequence ID" value="NZ_BAABJI010000001.1"/>
</dbReference>
<dbReference type="Proteomes" id="UP001501436">
    <property type="component" value="Unassembled WGS sequence"/>
</dbReference>
<dbReference type="CDD" id="cd01483">
    <property type="entry name" value="E1_enzyme_family"/>
    <property type="match status" value="1"/>
</dbReference>
<accession>A0ABP9FXQ9</accession>
<name>A0ABP9FXQ9_9SPHI</name>
<dbReference type="Pfam" id="PF00899">
    <property type="entry name" value="ThiF"/>
    <property type="match status" value="1"/>
</dbReference>
<dbReference type="GO" id="GO:0016779">
    <property type="term" value="F:nucleotidyltransferase activity"/>
    <property type="evidence" value="ECO:0007669"/>
    <property type="project" value="UniProtKB-KW"/>
</dbReference>
<reference evidence="4" key="1">
    <citation type="journal article" date="2019" name="Int. J. Syst. Evol. Microbiol.">
        <title>The Global Catalogue of Microorganisms (GCM) 10K type strain sequencing project: providing services to taxonomists for standard genome sequencing and annotation.</title>
        <authorList>
            <consortium name="The Broad Institute Genomics Platform"/>
            <consortium name="The Broad Institute Genome Sequencing Center for Infectious Disease"/>
            <person name="Wu L."/>
            <person name="Ma J."/>
        </authorList>
    </citation>
    <scope>NUCLEOTIDE SEQUENCE [LARGE SCALE GENOMIC DNA]</scope>
    <source>
        <strain evidence="4">JCM 18283</strain>
    </source>
</reference>
<feature type="domain" description="THIF-type NAD/FAD binding fold" evidence="1">
    <location>
        <begin position="172"/>
        <end position="300"/>
    </location>
</feature>
<evidence type="ECO:0000259" key="2">
    <source>
        <dbReference type="Pfam" id="PF20590"/>
    </source>
</evidence>
<dbReference type="Pfam" id="PF20590">
    <property type="entry name" value="DUF6791"/>
    <property type="match status" value="1"/>
</dbReference>
<keyword evidence="3" id="KW-0548">Nucleotidyltransferase</keyword>
<protein>
    <submittedName>
        <fullName evidence="3">ThiF family adenylyltransferase</fullName>
    </submittedName>
</protein>
<dbReference type="NCBIfam" id="NF004804">
    <property type="entry name" value="PRK06153.1-3"/>
    <property type="match status" value="1"/>
</dbReference>
<evidence type="ECO:0000313" key="4">
    <source>
        <dbReference type="Proteomes" id="UP001501436"/>
    </source>
</evidence>
<proteinExistence type="predicted"/>
<dbReference type="InterPro" id="IPR000594">
    <property type="entry name" value="ThiF_NAD_FAD-bd"/>
</dbReference>
<evidence type="ECO:0000259" key="1">
    <source>
        <dbReference type="Pfam" id="PF00899"/>
    </source>
</evidence>
<feature type="domain" description="DUF6791" evidence="2">
    <location>
        <begin position="10"/>
        <end position="160"/>
    </location>
</feature>